<dbReference type="Gramene" id="TVU19804">
    <property type="protein sequence ID" value="TVU19804"/>
    <property type="gene ID" value="EJB05_35975"/>
</dbReference>
<accession>A0A5J9U8D7</accession>
<dbReference type="OrthoDB" id="1892100at2759"/>
<dbReference type="AlphaFoldDB" id="A0A5J9U8D7"/>
<organism evidence="1 2">
    <name type="scientific">Eragrostis curvula</name>
    <name type="common">weeping love grass</name>
    <dbReference type="NCBI Taxonomy" id="38414"/>
    <lineage>
        <taxon>Eukaryota</taxon>
        <taxon>Viridiplantae</taxon>
        <taxon>Streptophyta</taxon>
        <taxon>Embryophyta</taxon>
        <taxon>Tracheophyta</taxon>
        <taxon>Spermatophyta</taxon>
        <taxon>Magnoliopsida</taxon>
        <taxon>Liliopsida</taxon>
        <taxon>Poales</taxon>
        <taxon>Poaceae</taxon>
        <taxon>PACMAD clade</taxon>
        <taxon>Chloridoideae</taxon>
        <taxon>Eragrostideae</taxon>
        <taxon>Eragrostidinae</taxon>
        <taxon>Eragrostis</taxon>
    </lineage>
</organism>
<comment type="caution">
    <text evidence="1">The sequence shown here is derived from an EMBL/GenBank/DDBJ whole genome shotgun (WGS) entry which is preliminary data.</text>
</comment>
<dbReference type="PANTHER" id="PTHR37210">
    <property type="entry name" value="EXPRESSED PROTEIN"/>
    <property type="match status" value="1"/>
</dbReference>
<evidence type="ECO:0000313" key="2">
    <source>
        <dbReference type="Proteomes" id="UP000324897"/>
    </source>
</evidence>
<dbReference type="PANTHER" id="PTHR37210:SF2">
    <property type="entry name" value="PROTEIN CHLOROPLAST VESICULATION"/>
    <property type="match status" value="1"/>
</dbReference>
<dbReference type="InterPro" id="IPR053350">
    <property type="entry name" value="CV_Inducer"/>
</dbReference>
<reference evidence="1 2" key="1">
    <citation type="journal article" date="2019" name="Sci. Rep.">
        <title>A high-quality genome of Eragrostis curvula grass provides insights into Poaceae evolution and supports new strategies to enhance forage quality.</title>
        <authorList>
            <person name="Carballo J."/>
            <person name="Santos B.A.C.M."/>
            <person name="Zappacosta D."/>
            <person name="Garbus I."/>
            <person name="Selva J.P."/>
            <person name="Gallo C.A."/>
            <person name="Diaz A."/>
            <person name="Albertini E."/>
            <person name="Caccamo M."/>
            <person name="Echenique V."/>
        </authorList>
    </citation>
    <scope>NUCLEOTIDE SEQUENCE [LARGE SCALE GENOMIC DNA]</scope>
    <source>
        <strain evidence="2">cv. Victoria</strain>
        <tissue evidence="1">Leaf</tissue>
    </source>
</reference>
<evidence type="ECO:0000313" key="1">
    <source>
        <dbReference type="EMBL" id="TVU19804.1"/>
    </source>
</evidence>
<dbReference type="EMBL" id="RWGY01000029">
    <property type="protein sequence ID" value="TVU19804.1"/>
    <property type="molecule type" value="Genomic_DNA"/>
</dbReference>
<feature type="non-terminal residue" evidence="1">
    <location>
        <position position="1"/>
    </location>
</feature>
<gene>
    <name evidence="1" type="ORF">EJB05_35975</name>
</gene>
<keyword evidence="2" id="KW-1185">Reference proteome</keyword>
<name>A0A5J9U8D7_9POAL</name>
<dbReference type="Proteomes" id="UP000324897">
    <property type="component" value="Chromosome 7"/>
</dbReference>
<protein>
    <submittedName>
        <fullName evidence="1">Uncharacterized protein</fullName>
    </submittedName>
</protein>
<sequence length="174" mass="18121">MNSPTFLHQLFPQTSGSLQRSQLASPTDATNRDFTVVSYYFSLEIGGESGGSLRRACVAAAACAVVGMADGGGAGAGMAALARDAVSSTSSRADGAVVAVDARGGRARWSDRRRCPPWRANSLESFVPENLPRPSAQRRFNSVTAAAERTVPALAPEAVAPFLARRAGMGCFSV</sequence>
<proteinExistence type="predicted"/>